<accession>A0ABY6BI85</accession>
<sequence length="94" mass="10506">MVLLFWESEQKWTVLGTQVLASCHDSVVEICELDVIGRDICLLHPPEHDARSAKTTAEYLRLSRPGICVWAPSGAELFALWNILLQFPLAVSEA</sequence>
<proteinExistence type="predicted"/>
<dbReference type="RefSeq" id="WP_261696256.1">
    <property type="nucleotide sequence ID" value="NZ_CP104694.1"/>
</dbReference>
<dbReference type="EMBL" id="CP104694">
    <property type="protein sequence ID" value="UXI69301.1"/>
    <property type="molecule type" value="Genomic_DNA"/>
</dbReference>
<evidence type="ECO:0000313" key="1">
    <source>
        <dbReference type="EMBL" id="UXI69301.1"/>
    </source>
</evidence>
<reference evidence="1" key="1">
    <citation type="submission" date="2022-09" db="EMBL/GenBank/DDBJ databases">
        <title>Tahibacter sp. nov., isolated from a fresh water.</title>
        <authorList>
            <person name="Baek J.H."/>
            <person name="Lee J.K."/>
            <person name="Kim J.M."/>
            <person name="Jeon C.O."/>
        </authorList>
    </citation>
    <scope>NUCLEOTIDE SEQUENCE</scope>
    <source>
        <strain evidence="1">W38</strain>
    </source>
</reference>
<evidence type="ECO:0000313" key="2">
    <source>
        <dbReference type="Proteomes" id="UP001064632"/>
    </source>
</evidence>
<dbReference type="Proteomes" id="UP001064632">
    <property type="component" value="Chromosome"/>
</dbReference>
<name>A0ABY6BI85_9GAMM</name>
<organism evidence="1 2">
    <name type="scientific">Tahibacter amnicola</name>
    <dbReference type="NCBI Taxonomy" id="2976241"/>
    <lineage>
        <taxon>Bacteria</taxon>
        <taxon>Pseudomonadati</taxon>
        <taxon>Pseudomonadota</taxon>
        <taxon>Gammaproteobacteria</taxon>
        <taxon>Lysobacterales</taxon>
        <taxon>Rhodanobacteraceae</taxon>
        <taxon>Tahibacter</taxon>
    </lineage>
</organism>
<gene>
    <name evidence="1" type="ORF">N4264_06540</name>
</gene>
<protein>
    <submittedName>
        <fullName evidence="1">Uncharacterized protein</fullName>
    </submittedName>
</protein>
<keyword evidence="2" id="KW-1185">Reference proteome</keyword>